<gene>
    <name evidence="2" type="ORF">SAMN05421833_101224</name>
</gene>
<reference evidence="3" key="1">
    <citation type="submission" date="2017-01" db="EMBL/GenBank/DDBJ databases">
        <authorList>
            <person name="Varghese N."/>
            <person name="Submissions S."/>
        </authorList>
    </citation>
    <scope>NUCLEOTIDE SEQUENCE [LARGE SCALE GENOMIC DNA]</scope>
    <source>
        <strain evidence="3">ATCC 12950</strain>
    </source>
</reference>
<evidence type="ECO:0000313" key="2">
    <source>
        <dbReference type="EMBL" id="SIQ23432.1"/>
    </source>
</evidence>
<protein>
    <submittedName>
        <fullName evidence="2">YacP-like NYN domain-containing protein</fullName>
    </submittedName>
</protein>
<dbReference type="OrthoDB" id="5145920at2"/>
<dbReference type="PANTHER" id="PTHR34547:SF1">
    <property type="entry name" value="YACP-LIKE NYN DOMAIN PROTEIN"/>
    <property type="match status" value="1"/>
</dbReference>
<evidence type="ECO:0000256" key="1">
    <source>
        <dbReference type="SAM" id="Coils"/>
    </source>
</evidence>
<dbReference type="PANTHER" id="PTHR34547">
    <property type="entry name" value="YACP-LIKE NYN DOMAIN PROTEIN"/>
    <property type="match status" value="1"/>
</dbReference>
<dbReference type="EMBL" id="FTNI01000001">
    <property type="protein sequence ID" value="SIQ23432.1"/>
    <property type="molecule type" value="Genomic_DNA"/>
</dbReference>
<name>A0A1N6R488_9ACTN</name>
<dbReference type="AlphaFoldDB" id="A0A1N6R488"/>
<dbReference type="RefSeq" id="WP_076431994.1">
    <property type="nucleotide sequence ID" value="NZ_FTNI01000001.1"/>
</dbReference>
<dbReference type="STRING" id="58117.SAMN05421833_101224"/>
<evidence type="ECO:0000313" key="3">
    <source>
        <dbReference type="Proteomes" id="UP000186096"/>
    </source>
</evidence>
<dbReference type="Proteomes" id="UP000186096">
    <property type="component" value="Unassembled WGS sequence"/>
</dbReference>
<dbReference type="InterPro" id="IPR010298">
    <property type="entry name" value="YacP-like"/>
</dbReference>
<accession>A0A1N6R488</accession>
<keyword evidence="1" id="KW-0175">Coiled coil</keyword>
<organism evidence="2 3">
    <name type="scientific">Microbispora rosea</name>
    <dbReference type="NCBI Taxonomy" id="58117"/>
    <lineage>
        <taxon>Bacteria</taxon>
        <taxon>Bacillati</taxon>
        <taxon>Actinomycetota</taxon>
        <taxon>Actinomycetes</taxon>
        <taxon>Streptosporangiales</taxon>
        <taxon>Streptosporangiaceae</taxon>
        <taxon>Microbispora</taxon>
    </lineage>
</organism>
<sequence>MSSAGEGLSRPLPEQVRLQVVEVAAQVLGSMPAAAVPPPLRNIAKFDPRKRARLGSAPIAAQLENDKEFRERVAEAVEVAWPELVGSLAEGTVPPAAEPVLVAAAAYLTRPPGWPDLVEQARTDLEQAAAAGTQREQAETRLREQLAAQRASAKEEIDRAREQLKAARAENSDLRRKLHDARERVRAAEARAAELEAETAEARTRAASANGAAETEVRRLRERLADAERQLEASRRAAREGRSVEDARVRVLLDALQDAASGLRKELGLPTTITRPADHVNAVQPGEPGVTAVPARALANDDPQLLDQLLAIPHLHLIVDGYNVTKTGYPSLTLADQRARLLTGLGGLAVQTRAEVTCVFDGAELNGPVQVSAPRGVRVRFSAPGEIADDLIRALVRAEPPGRAIAVVSSDREVAESVRRMGARPVPSLLLLRRLGRG</sequence>
<keyword evidence="3" id="KW-1185">Reference proteome</keyword>
<feature type="coiled-coil region" evidence="1">
    <location>
        <begin position="143"/>
        <end position="237"/>
    </location>
</feature>
<dbReference type="Pfam" id="PF05991">
    <property type="entry name" value="NYN_YacP"/>
    <property type="match status" value="1"/>
</dbReference>
<proteinExistence type="predicted"/>